<dbReference type="NCBIfam" id="TIGR02687">
    <property type="entry name" value="BREX-1 system phosphatase PglZ type A"/>
    <property type="match status" value="1"/>
</dbReference>
<dbReference type="RefSeq" id="WP_106500748.1">
    <property type="nucleotide sequence ID" value="NZ_PXVC01000078.1"/>
</dbReference>
<dbReference type="InterPro" id="IPR014060">
    <property type="entry name" value="PglZ"/>
</dbReference>
<accession>A0A2P7EC94</accession>
<gene>
    <name evidence="1" type="primary">pglZ</name>
    <name evidence="1" type="ORF">C7K08_11475</name>
</gene>
<evidence type="ECO:0000313" key="2">
    <source>
        <dbReference type="Proteomes" id="UP000240206"/>
    </source>
</evidence>
<comment type="caution">
    <text evidence="1">The sequence shown here is derived from an EMBL/GenBank/DDBJ whole genome shotgun (WGS) entry which is preliminary data.</text>
</comment>
<sequence length="656" mass="73384">GNAQLSRSFWKFVEEKFGYNNPEPKLSDFAVALFNTVSSIGSKGSLKPHARVFLSIWKDSLSNREAFEAWSDHLSVVLRIEDQLNNAPADFDPSGDDSYELIERFVLSRLVQGFAAGCSDEELLATIRSRSQSTWLGKHLHGYQALEQAISLRSLLEKADLQIESFDAGLAGYTNTWWRLDQAYRCCVFHARTYQQPGLLKPLRDWLENQYVNNVLLPLTNRWSDQVARQAEWKSDLLPRQKEFHMRYVHAPLSSKGLKRLFVVISDALRYEAARDFADRLNCQAGKGWQAQVDALLGCLPSYTQLGMASLLPGVQLSLDPTSGSALVDGQSASGTDNRDKILKAYAKGRATAIVSEDFLNLPINGEGQALTRDNDLIVIYHNRIDRIGDKRESESETCQAVETAFDDLDQILRKIASLKGNQVVITADHGFLFQQEPVDANDKAALPLADQLTYKNRRFALGDGIEPMAGQKIFSAQALGLRGSWSAVFPLGLDRFPRSGSGSRFVHGGTSLQEVVVPVIKLKRERKDESRPVDVELLSLPAKITGSRLTFSLFQTEPVVAKKRLPLLLRIALYAKADGALLCAPATERFDSEASEPRERQRQVILELSNASDRYDNQLLELRLEEILEGVATPNTYKSVELKLQRPFGSDFEDF</sequence>
<dbReference type="InterPro" id="IPR017850">
    <property type="entry name" value="Alkaline_phosphatase_core_sf"/>
</dbReference>
<name>A0A2P7EC94_9SYNE</name>
<protein>
    <submittedName>
        <fullName evidence="1">BREX-1 system phosphatase PglZ type A</fullName>
    </submittedName>
</protein>
<dbReference type="Proteomes" id="UP000240206">
    <property type="component" value="Unassembled WGS sequence"/>
</dbReference>
<dbReference type="Pfam" id="PF08665">
    <property type="entry name" value="PglZ"/>
    <property type="match status" value="1"/>
</dbReference>
<feature type="non-terminal residue" evidence="1">
    <location>
        <position position="1"/>
    </location>
</feature>
<dbReference type="EMBL" id="PXVC01000078">
    <property type="protein sequence ID" value="PSI00759.1"/>
    <property type="molecule type" value="Genomic_DNA"/>
</dbReference>
<evidence type="ECO:0000313" key="1">
    <source>
        <dbReference type="EMBL" id="PSI00759.1"/>
    </source>
</evidence>
<reference evidence="2" key="1">
    <citation type="submission" date="2018-03" db="EMBL/GenBank/DDBJ databases">
        <title>Ecological and genomic features of two cosmopolitan and abundant freshwater picocyanobacteria.</title>
        <authorList>
            <person name="Cabello-Yeves P.J."/>
            <person name="Picazo A."/>
            <person name="Camacho A."/>
            <person name="Callieri C."/>
            <person name="Rosselli R."/>
            <person name="Roda-Garcia J."/>
            <person name="Coutinho F.H."/>
            <person name="Rodriguez-Valera F."/>
        </authorList>
    </citation>
    <scope>NUCLEOTIDE SEQUENCE [LARGE SCALE GENOMIC DNA]</scope>
    <source>
        <strain evidence="2">Tous</strain>
    </source>
</reference>
<organism evidence="1 2">
    <name type="scientific">Synechococcus lacustris str. Tous</name>
    <dbReference type="NCBI Taxonomy" id="1910958"/>
    <lineage>
        <taxon>Bacteria</taxon>
        <taxon>Bacillati</taxon>
        <taxon>Cyanobacteriota</taxon>
        <taxon>Cyanophyceae</taxon>
        <taxon>Synechococcales</taxon>
        <taxon>Synechococcaceae</taxon>
        <taxon>Synechococcus</taxon>
    </lineage>
</organism>
<dbReference type="AlphaFoldDB" id="A0A2P7EC94"/>
<keyword evidence="2" id="KW-1185">Reference proteome</keyword>
<proteinExistence type="predicted"/>
<dbReference type="SUPFAM" id="SSF53649">
    <property type="entry name" value="Alkaline phosphatase-like"/>
    <property type="match status" value="1"/>
</dbReference>